<feature type="compositionally biased region" description="Polar residues" evidence="1">
    <location>
        <begin position="114"/>
        <end position="141"/>
    </location>
</feature>
<gene>
    <name evidence="3" type="ORF">ENUP19_0205G0030</name>
</gene>
<feature type="region of interest" description="Disordered" evidence="1">
    <location>
        <begin position="59"/>
        <end position="375"/>
    </location>
</feature>
<feature type="compositionally biased region" description="Basic and acidic residues" evidence="1">
    <location>
        <begin position="74"/>
        <end position="93"/>
    </location>
</feature>
<dbReference type="Proteomes" id="UP001628156">
    <property type="component" value="Unassembled WGS sequence"/>
</dbReference>
<feature type="compositionally biased region" description="Basic and acidic residues" evidence="1">
    <location>
        <begin position="246"/>
        <end position="261"/>
    </location>
</feature>
<dbReference type="EMBL" id="BAAFRS010000205">
    <property type="protein sequence ID" value="GAB1224522.1"/>
    <property type="molecule type" value="Genomic_DNA"/>
</dbReference>
<protein>
    <recommendedName>
        <fullName evidence="5">Dentin sialophospho protein</fullName>
    </recommendedName>
</protein>
<feature type="compositionally biased region" description="Polar residues" evidence="1">
    <location>
        <begin position="351"/>
        <end position="361"/>
    </location>
</feature>
<organism evidence="3 4">
    <name type="scientific">Entamoeba nuttalli</name>
    <dbReference type="NCBI Taxonomy" id="412467"/>
    <lineage>
        <taxon>Eukaryota</taxon>
        <taxon>Amoebozoa</taxon>
        <taxon>Evosea</taxon>
        <taxon>Archamoebae</taxon>
        <taxon>Mastigamoebida</taxon>
        <taxon>Entamoebidae</taxon>
        <taxon>Entamoeba</taxon>
    </lineage>
</organism>
<keyword evidence="2" id="KW-0732">Signal</keyword>
<feature type="compositionally biased region" description="Basic and acidic residues" evidence="1">
    <location>
        <begin position="223"/>
        <end position="233"/>
    </location>
</feature>
<evidence type="ECO:0000313" key="3">
    <source>
        <dbReference type="EMBL" id="GAB1224522.1"/>
    </source>
</evidence>
<sequence length="396" mass="42804">MFIFLLIIVVTSGTESINNKEERNREVIHIQIEPKQHKRMYNRYNIQLKGGDVSEAVKHSVEEQVSQEIPTETKVQEEVGNHNKERKQKEIDRTGVTSPESQSSNEKSKEGTGSIKSGQQTSTNELPHTTAPNTQTNTNEDGQAERKDPISTSTTTTKDTTNLSNGADTTLSSGIDGKEQGTTDTTQGTESGAGKQEHDGVTTETEKQQDKNGKGTSGTEQSVKVEDSKDQKGQKTPQNGGTGDGGHGEEDGSTKVPDKNQKSGIEGSSEGKGSEENKDNKDGTIPTTDGKVGQAEDGKITQPDGQSGKTPEGKETHTNEGQGGKNTNKTEIQDNTKNKSKIPKIPEDNMDNNIDRITNSESENKTDDESNNQNMSIDNASNIFIILSTVIGILLF</sequence>
<evidence type="ECO:0000256" key="2">
    <source>
        <dbReference type="SAM" id="SignalP"/>
    </source>
</evidence>
<feature type="compositionally biased region" description="Polar residues" evidence="1">
    <location>
        <begin position="162"/>
        <end position="173"/>
    </location>
</feature>
<evidence type="ECO:0000256" key="1">
    <source>
        <dbReference type="SAM" id="MobiDB-lite"/>
    </source>
</evidence>
<feature type="compositionally biased region" description="Basic and acidic residues" evidence="1">
    <location>
        <begin position="195"/>
        <end position="213"/>
    </location>
</feature>
<accession>A0ABQ0DP46</accession>
<keyword evidence="4" id="KW-1185">Reference proteome</keyword>
<evidence type="ECO:0000313" key="4">
    <source>
        <dbReference type="Proteomes" id="UP001628156"/>
    </source>
</evidence>
<feature type="compositionally biased region" description="Polar residues" evidence="1">
    <location>
        <begin position="95"/>
        <end position="105"/>
    </location>
</feature>
<name>A0ABQ0DP46_9EUKA</name>
<feature type="signal peptide" evidence="2">
    <location>
        <begin position="1"/>
        <end position="16"/>
    </location>
</feature>
<feature type="compositionally biased region" description="Low complexity" evidence="1">
    <location>
        <begin position="151"/>
        <end position="161"/>
    </location>
</feature>
<proteinExistence type="predicted"/>
<feature type="chain" id="PRO_5045825861" description="Dentin sialophospho protein" evidence="2">
    <location>
        <begin position="17"/>
        <end position="396"/>
    </location>
</feature>
<reference evidence="3 4" key="1">
    <citation type="journal article" date="2019" name="PLoS Negl. Trop. Dis.">
        <title>Whole genome sequencing of Entamoeba nuttalli reveals mammalian host-related molecular signatures and a novel octapeptide-repeat surface protein.</title>
        <authorList>
            <person name="Tanaka M."/>
            <person name="Makiuchi T."/>
            <person name="Komiyama T."/>
            <person name="Shiina T."/>
            <person name="Osaki K."/>
            <person name="Tachibana H."/>
        </authorList>
    </citation>
    <scope>NUCLEOTIDE SEQUENCE [LARGE SCALE GENOMIC DNA]</scope>
    <source>
        <strain evidence="3 4">P19-061405</strain>
    </source>
</reference>
<feature type="compositionally biased region" description="Basic and acidic residues" evidence="1">
    <location>
        <begin position="272"/>
        <end position="282"/>
    </location>
</feature>
<evidence type="ECO:0008006" key="5">
    <source>
        <dbReference type="Google" id="ProtNLM"/>
    </source>
</evidence>
<comment type="caution">
    <text evidence="3">The sequence shown here is derived from an EMBL/GenBank/DDBJ whole genome shotgun (WGS) entry which is preliminary data.</text>
</comment>